<keyword evidence="1" id="KW-0677">Repeat</keyword>
<evidence type="ECO:0000256" key="3">
    <source>
        <dbReference type="PROSITE-ProRule" id="PRU00023"/>
    </source>
</evidence>
<feature type="repeat" description="ANK" evidence="3">
    <location>
        <begin position="196"/>
        <end position="228"/>
    </location>
</feature>
<protein>
    <recommendedName>
        <fullName evidence="4">SOCS box domain-containing protein</fullName>
    </recommendedName>
</protein>
<dbReference type="PROSITE" id="PS50297">
    <property type="entry name" value="ANK_REP_REGION"/>
    <property type="match status" value="7"/>
</dbReference>
<evidence type="ECO:0000313" key="5">
    <source>
        <dbReference type="EMBL" id="RMX38677.1"/>
    </source>
</evidence>
<reference evidence="5 6" key="1">
    <citation type="journal article" date="2018" name="Sci. Rep.">
        <title>Comparative analysis of the Pocillopora damicornis genome highlights role of immune system in coral evolution.</title>
        <authorList>
            <person name="Cunning R."/>
            <person name="Bay R.A."/>
            <person name="Gillette P."/>
            <person name="Baker A.C."/>
            <person name="Traylor-Knowles N."/>
        </authorList>
    </citation>
    <scope>NUCLEOTIDE SEQUENCE [LARGE SCALE GENOMIC DNA]</scope>
    <source>
        <strain evidence="5">RSMAS</strain>
        <tissue evidence="5">Whole animal</tissue>
    </source>
</reference>
<dbReference type="SMART" id="SM00248">
    <property type="entry name" value="ANK"/>
    <property type="match status" value="9"/>
</dbReference>
<dbReference type="AlphaFoldDB" id="A0A3M6TBA2"/>
<name>A0A3M6TBA2_POCDA</name>
<dbReference type="OrthoDB" id="20872at2759"/>
<dbReference type="Proteomes" id="UP000275408">
    <property type="component" value="Unassembled WGS sequence"/>
</dbReference>
<dbReference type="PROSITE" id="PS50225">
    <property type="entry name" value="SOCS"/>
    <property type="match status" value="1"/>
</dbReference>
<sequence length="399" mass="43344">MDGEGDDLMRPPPPPRPLNVMLANPRENGVLEFLAAIREGNLDEAKTIFDAKNLNPNVTGSQGGTALHHAARGGYMACVTFLLDAGADVNVKEHRRKLPIHVAASTGHLDIVKILLQAGSSLDDVDKFGRSPLMWAVTGRYVDIVKVLLQAGASVTSQGNWHALHEACKAGFAELVQVLIEAGAPVNNPTHYSGGAPWSPLHIAVRQGHLDCVKLLIQAGADVNSVNAGKHTPLHEAAYRGYDAVLCELLIRGADPHAKSNQRRSPLHEACMQGKVKVAVMLLDIGSKVNATDLVRDTPLHLTLRANHAHDIAVQLTSILLQYGASPTLLGRDDDMPLDIARLSGQSYCLELLEIALEMPQPLIQICKVTLRKQFACHWDLIQELPLPLTLKCFLIKEY</sequence>
<dbReference type="Gene3D" id="1.25.40.20">
    <property type="entry name" value="Ankyrin repeat-containing domain"/>
    <property type="match status" value="3"/>
</dbReference>
<dbReference type="STRING" id="46731.A0A3M6TBA2"/>
<feature type="repeat" description="ANK" evidence="3">
    <location>
        <begin position="229"/>
        <end position="261"/>
    </location>
</feature>
<dbReference type="InterPro" id="IPR002110">
    <property type="entry name" value="Ankyrin_rpt"/>
</dbReference>
<accession>A0A3M6TBA2</accession>
<organism evidence="5 6">
    <name type="scientific">Pocillopora damicornis</name>
    <name type="common">Cauliflower coral</name>
    <name type="synonym">Millepora damicornis</name>
    <dbReference type="NCBI Taxonomy" id="46731"/>
    <lineage>
        <taxon>Eukaryota</taxon>
        <taxon>Metazoa</taxon>
        <taxon>Cnidaria</taxon>
        <taxon>Anthozoa</taxon>
        <taxon>Hexacorallia</taxon>
        <taxon>Scleractinia</taxon>
        <taxon>Astrocoeniina</taxon>
        <taxon>Pocilloporidae</taxon>
        <taxon>Pocillopora</taxon>
    </lineage>
</organism>
<dbReference type="PRINTS" id="PR01415">
    <property type="entry name" value="ANKYRIN"/>
</dbReference>
<evidence type="ECO:0000259" key="4">
    <source>
        <dbReference type="PROSITE" id="PS50225"/>
    </source>
</evidence>
<dbReference type="PANTHER" id="PTHR24171">
    <property type="entry name" value="ANKYRIN REPEAT DOMAIN-CONTAINING PROTEIN 39-RELATED"/>
    <property type="match status" value="1"/>
</dbReference>
<feature type="repeat" description="ANK" evidence="3">
    <location>
        <begin position="262"/>
        <end position="294"/>
    </location>
</feature>
<feature type="repeat" description="ANK" evidence="3">
    <location>
        <begin position="95"/>
        <end position="127"/>
    </location>
</feature>
<feature type="repeat" description="ANK" evidence="3">
    <location>
        <begin position="128"/>
        <end position="160"/>
    </location>
</feature>
<dbReference type="PANTHER" id="PTHR24171:SF8">
    <property type="entry name" value="BRCA1-ASSOCIATED RING DOMAIN PROTEIN 1"/>
    <property type="match status" value="1"/>
</dbReference>
<evidence type="ECO:0000256" key="2">
    <source>
        <dbReference type="ARBA" id="ARBA00023043"/>
    </source>
</evidence>
<dbReference type="Pfam" id="PF12796">
    <property type="entry name" value="Ank_2"/>
    <property type="match status" value="2"/>
</dbReference>
<dbReference type="Pfam" id="PF00023">
    <property type="entry name" value="Ank"/>
    <property type="match status" value="1"/>
</dbReference>
<feature type="domain" description="SOCS box" evidence="4">
    <location>
        <begin position="360"/>
        <end position="399"/>
    </location>
</feature>
<dbReference type="OMA" id="NWHALHE"/>
<dbReference type="Pfam" id="PF13637">
    <property type="entry name" value="Ank_4"/>
    <property type="match status" value="1"/>
</dbReference>
<comment type="caution">
    <text evidence="5">The sequence shown here is derived from an EMBL/GenBank/DDBJ whole genome shotgun (WGS) entry which is preliminary data.</text>
</comment>
<gene>
    <name evidence="5" type="ORF">pdam_00005913</name>
</gene>
<dbReference type="SUPFAM" id="SSF48403">
    <property type="entry name" value="Ankyrin repeat"/>
    <property type="match status" value="1"/>
</dbReference>
<proteinExistence type="predicted"/>
<dbReference type="PROSITE" id="PS50088">
    <property type="entry name" value="ANK_REPEAT"/>
    <property type="match status" value="7"/>
</dbReference>
<evidence type="ECO:0000313" key="6">
    <source>
        <dbReference type="Proteomes" id="UP000275408"/>
    </source>
</evidence>
<dbReference type="InterPro" id="IPR036770">
    <property type="entry name" value="Ankyrin_rpt-contain_sf"/>
</dbReference>
<dbReference type="EMBL" id="RCHS01003956">
    <property type="protein sequence ID" value="RMX38677.1"/>
    <property type="molecule type" value="Genomic_DNA"/>
</dbReference>
<feature type="repeat" description="ANK" evidence="3">
    <location>
        <begin position="159"/>
        <end position="191"/>
    </location>
</feature>
<dbReference type="InterPro" id="IPR001496">
    <property type="entry name" value="SOCS_box"/>
</dbReference>
<keyword evidence="2 3" id="KW-0040">ANK repeat</keyword>
<keyword evidence="6" id="KW-1185">Reference proteome</keyword>
<feature type="repeat" description="ANK" evidence="3">
    <location>
        <begin position="62"/>
        <end position="94"/>
    </location>
</feature>
<evidence type="ECO:0000256" key="1">
    <source>
        <dbReference type="ARBA" id="ARBA00022737"/>
    </source>
</evidence>